<name>K9UIZ4_CHAP6</name>
<evidence type="ECO:0000313" key="1">
    <source>
        <dbReference type="EMBL" id="AFY94406.1"/>
    </source>
</evidence>
<gene>
    <name evidence="1" type="ORF">Cha6605_3410</name>
</gene>
<organism evidence="1 2">
    <name type="scientific">Chamaesiphon minutus (strain ATCC 27169 / PCC 6605)</name>
    <dbReference type="NCBI Taxonomy" id="1173020"/>
    <lineage>
        <taxon>Bacteria</taxon>
        <taxon>Bacillati</taxon>
        <taxon>Cyanobacteriota</taxon>
        <taxon>Cyanophyceae</taxon>
        <taxon>Gomontiellales</taxon>
        <taxon>Chamaesiphonaceae</taxon>
        <taxon>Chamaesiphon</taxon>
    </lineage>
</organism>
<dbReference type="HOGENOM" id="CLU_145926_0_0_3"/>
<keyword evidence="2" id="KW-1185">Reference proteome</keyword>
<protein>
    <submittedName>
        <fullName evidence="1">Uncharacterized protein</fullName>
    </submittedName>
</protein>
<evidence type="ECO:0000313" key="2">
    <source>
        <dbReference type="Proteomes" id="UP000010366"/>
    </source>
</evidence>
<reference evidence="1 2" key="1">
    <citation type="submission" date="2012-05" db="EMBL/GenBank/DDBJ databases">
        <title>Finished chromosome of genome of Chamaesiphon sp. PCC 6605.</title>
        <authorList>
            <consortium name="US DOE Joint Genome Institute"/>
            <person name="Gugger M."/>
            <person name="Coursin T."/>
            <person name="Rippka R."/>
            <person name="Tandeau De Marsac N."/>
            <person name="Huntemann M."/>
            <person name="Wei C.-L."/>
            <person name="Han J."/>
            <person name="Detter J.C."/>
            <person name="Han C."/>
            <person name="Tapia R."/>
            <person name="Chen A."/>
            <person name="Kyrpides N."/>
            <person name="Mavromatis K."/>
            <person name="Markowitz V."/>
            <person name="Szeto E."/>
            <person name="Ivanova N."/>
            <person name="Pagani I."/>
            <person name="Pati A."/>
            <person name="Goodwin L."/>
            <person name="Nordberg H.P."/>
            <person name="Cantor M.N."/>
            <person name="Hua S.X."/>
            <person name="Woyke T."/>
            <person name="Kerfeld C.A."/>
        </authorList>
    </citation>
    <scope>NUCLEOTIDE SEQUENCE [LARGE SCALE GENOMIC DNA]</scope>
    <source>
        <strain evidence="2">ATCC 27169 / PCC 6605</strain>
    </source>
</reference>
<dbReference type="OrthoDB" id="573315at2"/>
<dbReference type="RefSeq" id="WP_015160540.1">
    <property type="nucleotide sequence ID" value="NC_019697.1"/>
</dbReference>
<proteinExistence type="predicted"/>
<dbReference type="KEGG" id="cmp:Cha6605_3410"/>
<dbReference type="Proteomes" id="UP000010366">
    <property type="component" value="Chromosome"/>
</dbReference>
<accession>K9UIZ4</accession>
<dbReference type="EMBL" id="CP003600">
    <property type="protein sequence ID" value="AFY94406.1"/>
    <property type="molecule type" value="Genomic_DNA"/>
</dbReference>
<sequence length="112" mass="12992">MAKLPDSVIDNVFTLQRHLVECLDATTAMEFRLWQQIGETADTLPELEELQNIRERLVNSYSRLQNILLRIAQSQPIAARDMLDLLYRSMEQAQSFIDASIASLQDIQRNWN</sequence>
<dbReference type="PATRIC" id="fig|1173020.3.peg.3920"/>
<dbReference type="AlphaFoldDB" id="K9UIZ4"/>
<dbReference type="eggNOG" id="ENOG503321C">
    <property type="taxonomic scope" value="Bacteria"/>
</dbReference>